<dbReference type="GO" id="GO:0042602">
    <property type="term" value="F:riboflavin reductase (NADPH) activity"/>
    <property type="evidence" value="ECO:0007669"/>
    <property type="project" value="TreeGrafter"/>
</dbReference>
<dbReference type="PANTHER" id="PTHR30466">
    <property type="entry name" value="FLAVIN REDUCTASE"/>
    <property type="match status" value="1"/>
</dbReference>
<evidence type="ECO:0000313" key="5">
    <source>
        <dbReference type="Proteomes" id="UP000779574"/>
    </source>
</evidence>
<dbReference type="InterPro" id="IPR012349">
    <property type="entry name" value="Split_barrel_FMN-bd"/>
</dbReference>
<comment type="caution">
    <text evidence="4">The sequence shown here is derived from an EMBL/GenBank/DDBJ whole genome shotgun (WGS) entry which is preliminary data.</text>
</comment>
<evidence type="ECO:0000256" key="1">
    <source>
        <dbReference type="ARBA" id="ARBA00023002"/>
    </source>
</evidence>
<organism evidence="4 5">
    <name type="scientific">Aureobasidium melanogenum</name>
    <name type="common">Aureobasidium pullulans var. melanogenum</name>
    <dbReference type="NCBI Taxonomy" id="46634"/>
    <lineage>
        <taxon>Eukaryota</taxon>
        <taxon>Fungi</taxon>
        <taxon>Dikarya</taxon>
        <taxon>Ascomycota</taxon>
        <taxon>Pezizomycotina</taxon>
        <taxon>Dothideomycetes</taxon>
        <taxon>Dothideomycetidae</taxon>
        <taxon>Dothideales</taxon>
        <taxon>Saccotheciaceae</taxon>
        <taxon>Aureobasidium</taxon>
    </lineage>
</organism>
<feature type="region of interest" description="Disordered" evidence="2">
    <location>
        <begin position="465"/>
        <end position="492"/>
    </location>
</feature>
<feature type="region of interest" description="Disordered" evidence="2">
    <location>
        <begin position="522"/>
        <end position="570"/>
    </location>
</feature>
<name>A0A9P8EQQ3_AURME</name>
<feature type="compositionally biased region" description="Basic and acidic residues" evidence="2">
    <location>
        <begin position="522"/>
        <end position="537"/>
    </location>
</feature>
<feature type="non-terminal residue" evidence="4">
    <location>
        <position position="570"/>
    </location>
</feature>
<dbReference type="InterPro" id="IPR002563">
    <property type="entry name" value="Flavin_Rdtase-like_dom"/>
</dbReference>
<feature type="domain" description="Flavin reductase like" evidence="3">
    <location>
        <begin position="273"/>
        <end position="437"/>
    </location>
</feature>
<gene>
    <name evidence="4" type="ORF">KCU76_g3288</name>
</gene>
<dbReference type="Proteomes" id="UP000779574">
    <property type="component" value="Unassembled WGS sequence"/>
</dbReference>
<protein>
    <recommendedName>
        <fullName evidence="3">Flavin reductase like domain-containing protein</fullName>
    </recommendedName>
</protein>
<feature type="region of interest" description="Disordered" evidence="2">
    <location>
        <begin position="44"/>
        <end position="66"/>
    </location>
</feature>
<dbReference type="SUPFAM" id="SSF50475">
    <property type="entry name" value="FMN-binding split barrel"/>
    <property type="match status" value="1"/>
</dbReference>
<feature type="compositionally biased region" description="Polar residues" evidence="2">
    <location>
        <begin position="465"/>
        <end position="474"/>
    </location>
</feature>
<feature type="region of interest" description="Disordered" evidence="2">
    <location>
        <begin position="233"/>
        <end position="264"/>
    </location>
</feature>
<reference evidence="4" key="1">
    <citation type="journal article" date="2021" name="J Fungi (Basel)">
        <title>Virulence traits and population genomics of the black yeast Aureobasidium melanogenum.</title>
        <authorList>
            <person name="Cernosa A."/>
            <person name="Sun X."/>
            <person name="Gostincar C."/>
            <person name="Fang C."/>
            <person name="Gunde-Cimerman N."/>
            <person name="Song Z."/>
        </authorList>
    </citation>
    <scope>NUCLEOTIDE SEQUENCE</scope>
    <source>
        <strain evidence="4">EXF-9911</strain>
    </source>
</reference>
<dbReference type="OrthoDB" id="2015405at2759"/>
<dbReference type="PANTHER" id="PTHR30466:SF1">
    <property type="entry name" value="FMN REDUCTASE (NADH) RUTF"/>
    <property type="match status" value="1"/>
</dbReference>
<dbReference type="Pfam" id="PF01613">
    <property type="entry name" value="Flavin_Reduct"/>
    <property type="match status" value="1"/>
</dbReference>
<reference evidence="4" key="2">
    <citation type="submission" date="2021-08" db="EMBL/GenBank/DDBJ databases">
        <authorList>
            <person name="Gostincar C."/>
            <person name="Sun X."/>
            <person name="Song Z."/>
            <person name="Gunde-Cimerman N."/>
        </authorList>
    </citation>
    <scope>NUCLEOTIDE SEQUENCE</scope>
    <source>
        <strain evidence="4">EXF-9911</strain>
    </source>
</reference>
<evidence type="ECO:0000313" key="4">
    <source>
        <dbReference type="EMBL" id="KAG9697056.1"/>
    </source>
</evidence>
<evidence type="ECO:0000259" key="3">
    <source>
        <dbReference type="SMART" id="SM00903"/>
    </source>
</evidence>
<dbReference type="SMART" id="SM00903">
    <property type="entry name" value="Flavin_Reduct"/>
    <property type="match status" value="1"/>
</dbReference>
<sequence>MAAAVRGPATGRFFRAFHAWSRLGNVTHQQRRCFVSNGSLYEANVDKSSHSETPQAPRSRRPTTRVRIPQARFERIQQHPDFLQRMHAALDATIQPDGGPDDDGSRLIRIQAPSTRLCRYVRNLLMRRNDDSRTLDNTVFNKDNSAETTQNVQNATIDLKFDLPTERATLLQDNADELKLRIQDTFSVQLDLVPEQDGVTNDGMRTIAIVGARQDVNLAKDFITSLHYELDLSSGHGKQQSNKSLETPPQASPVSSEPKKKPLTKQEVYKSIMRSVPSSVVVLTTSVSPSTSDMESFRGMTVSSLTSVTLEPEPIISFSIRGPSRTLDCITAGRPFAVNFLSTHSVGARIADIFSKPHDNPSQPFHAVQNLNLAKIWAKDGDPAPPVISGKDIPARFTCELLPGKSLEVGDHTVIFARVTNVYRTQRLINLQHSGHVTFLAYAQAGYRSLAPEPIEWPAAQILKPTQSRKSAPSTPKGPPPQLPQTQAEPEEVEVFDEDIAVPTKSDAASEDVVDAYWRMALDEDKHDSVLEERAADQRALGEAQKPADHPAADVQNDLPDQPSLMKKDR</sequence>
<accession>A0A9P8EQQ3</accession>
<dbReference type="GO" id="GO:0010181">
    <property type="term" value="F:FMN binding"/>
    <property type="evidence" value="ECO:0007669"/>
    <property type="project" value="InterPro"/>
</dbReference>
<dbReference type="AlphaFoldDB" id="A0A9P8EQQ3"/>
<evidence type="ECO:0000256" key="2">
    <source>
        <dbReference type="SAM" id="MobiDB-lite"/>
    </source>
</evidence>
<dbReference type="EMBL" id="JAHFXF010000086">
    <property type="protein sequence ID" value="KAG9697056.1"/>
    <property type="molecule type" value="Genomic_DNA"/>
</dbReference>
<dbReference type="Gene3D" id="2.30.110.10">
    <property type="entry name" value="Electron Transport, Fmn-binding Protein, Chain A"/>
    <property type="match status" value="1"/>
</dbReference>
<proteinExistence type="predicted"/>
<feature type="compositionally biased region" description="Polar residues" evidence="2">
    <location>
        <begin position="236"/>
        <end position="255"/>
    </location>
</feature>
<keyword evidence="1" id="KW-0560">Oxidoreductase</keyword>
<dbReference type="InterPro" id="IPR050268">
    <property type="entry name" value="NADH-dep_flavin_reductase"/>
</dbReference>